<keyword evidence="3" id="KW-0677">Repeat</keyword>
<gene>
    <name evidence="6" type="ORF">Clacol_007011</name>
</gene>
<dbReference type="EMBL" id="BPWL01000008">
    <property type="protein sequence ID" value="GJJ12766.1"/>
    <property type="molecule type" value="Genomic_DNA"/>
</dbReference>
<keyword evidence="4" id="KW-0175">Coiled coil</keyword>
<evidence type="ECO:0008006" key="8">
    <source>
        <dbReference type="Google" id="ProtNLM"/>
    </source>
</evidence>
<accession>A0AAV5ADR3</accession>
<feature type="compositionally biased region" description="Polar residues" evidence="5">
    <location>
        <begin position="125"/>
        <end position="135"/>
    </location>
</feature>
<feature type="compositionally biased region" description="Polar residues" evidence="5">
    <location>
        <begin position="404"/>
        <end position="413"/>
    </location>
</feature>
<feature type="compositionally biased region" description="Low complexity" evidence="5">
    <location>
        <begin position="43"/>
        <end position="58"/>
    </location>
</feature>
<keyword evidence="2" id="KW-0433">Leucine-rich repeat</keyword>
<name>A0AAV5ADR3_9AGAM</name>
<reference evidence="6" key="1">
    <citation type="submission" date="2021-10" db="EMBL/GenBank/DDBJ databases">
        <title>De novo Genome Assembly of Clathrus columnatus (Basidiomycota, Fungi) Using Illumina and Nanopore Sequence Data.</title>
        <authorList>
            <person name="Ogiso-Tanaka E."/>
            <person name="Itagaki H."/>
            <person name="Hosoya T."/>
            <person name="Hosaka K."/>
        </authorList>
    </citation>
    <scope>NUCLEOTIDE SEQUENCE</scope>
    <source>
        <strain evidence="6">MO-923</strain>
    </source>
</reference>
<feature type="region of interest" description="Disordered" evidence="5">
    <location>
        <begin position="380"/>
        <end position="573"/>
    </location>
</feature>
<dbReference type="Gene3D" id="3.80.10.10">
    <property type="entry name" value="Ribonuclease Inhibitor"/>
    <property type="match status" value="3"/>
</dbReference>
<dbReference type="GO" id="GO:0048471">
    <property type="term" value="C:perinuclear region of cytoplasm"/>
    <property type="evidence" value="ECO:0007669"/>
    <property type="project" value="TreeGrafter"/>
</dbReference>
<evidence type="ECO:0000256" key="5">
    <source>
        <dbReference type="SAM" id="MobiDB-lite"/>
    </source>
</evidence>
<feature type="compositionally biased region" description="Polar residues" evidence="5">
    <location>
        <begin position="559"/>
        <end position="573"/>
    </location>
</feature>
<evidence type="ECO:0000256" key="1">
    <source>
        <dbReference type="ARBA" id="ARBA00022468"/>
    </source>
</evidence>
<feature type="region of interest" description="Disordered" evidence="5">
    <location>
        <begin position="941"/>
        <end position="1010"/>
    </location>
</feature>
<keyword evidence="7" id="KW-1185">Reference proteome</keyword>
<dbReference type="GO" id="GO:0006913">
    <property type="term" value="P:nucleocytoplasmic transport"/>
    <property type="evidence" value="ECO:0007669"/>
    <property type="project" value="TreeGrafter"/>
</dbReference>
<dbReference type="PANTHER" id="PTHR24113:SF12">
    <property type="entry name" value="RAN GTPASE-ACTIVATING PROTEIN 1"/>
    <property type="match status" value="1"/>
</dbReference>
<sequence length="1173" mass="126263">MASPSPVPISPLSPTSPSPSSSAIPIIRPGKSILKKPPPPQRSFFSLSTLSKLLPSSPNVASPLSTGPSASNPKDTPLKRAHFILPQMSTVYPILSSNPPHTPNIKEEKRNIELKEAERRRKIVRSSSSTSTNANGDKEEEDWWSMDKVETFYKECCAGREEFSNPVVSTALRHASTTSPRALDLSGIQLLPHAASALADILSIEWGLRKLVLRECDLTHLTLKPILHALLVTNSLLFFSVASNRNMRLPAFRLIGAYITNSSTVQYLDLSQNVLEKKAVEYIVSALGTASPQSDNASPPHTPTQTEHYTSNPSSSLLSLRLDDCSLKQASLETLAQTIRTSSLRNISLRHNRINATGAVALALMIKDYPDIIPSAFSAGATTSSTPSTSVSAQQSAPLHPPYRSNTPTTIHNPSLARKGPPNLAPPPRHPTVASHPSNAAPQTTYTPYIPKTRRNAVGSAGRSPLSSVSTPSTATPTSVSTQVTHAAQQQTTRTTSIISSASSVASSTATPSSPTGSASTLVDSTDTVPIITSSAQGGITTRHPPPALRLGTTGTGVSHVSTPTRSISTSYDPLQQPSATLLDKVRALDNLPRLGALRTLDLKGNDIRTGIVYIAQVLKRNRTLKILNLSENKIDATGLTQIAESLKYNSCLETLDLSKNPCCGPSLEGIQHLRTAFTLNTSLKRLFLSGTSLTSAGAIMLAEFLPEAQALLHLDLTLNPALDHAGILALSVGIKKNFVIRCLDLNIEPGNEETARLCREILNVCIRNTEEAARAASAVSDEKCEGVDGMGPKSSIARAKGVWSMIEESELAKSVHSADDAARKSTKSDAGTDADTDVLVRAVECKLQLEEVLERLRSNSKTAVSHTERPKLTVTVPSTPDDTDVDNEIITRSKLVLPLLVALIQSTTTDPDLDTRKMEEMLVLNDDLSVLIRDVETALVSGTTPSRSRRSSAASTTSANTLGLENGHTVSEEPFENPADEGSPPTTPKLDKGKGKAPPESQESSPVLQKLIMGSSFSIADSDDEDEEEKLRRAELEEELLKLQEQGVEMVSPTVDRHVSRILLEEEGEIFRKGQALLSEAEMDSEYAGEELRQGLLEAQVERPPARQLLEPETGFDENHLMIEGENDSNSNSNSVPTVTIVEPLRSPTSPTPLSPRTYLVRQRSNGSEVFK</sequence>
<dbReference type="InterPro" id="IPR027038">
    <property type="entry name" value="RanGap"/>
</dbReference>
<protein>
    <recommendedName>
        <fullName evidence="8">RNI-like protein</fullName>
    </recommendedName>
</protein>
<keyword evidence="1" id="KW-0343">GTPase activation</keyword>
<dbReference type="InterPro" id="IPR001611">
    <property type="entry name" value="Leu-rich_rpt"/>
</dbReference>
<feature type="compositionally biased region" description="Pro residues" evidence="5">
    <location>
        <begin position="1"/>
        <end position="17"/>
    </location>
</feature>
<feature type="compositionally biased region" description="Polar residues" evidence="5">
    <location>
        <begin position="290"/>
        <end position="313"/>
    </location>
</feature>
<evidence type="ECO:0000313" key="7">
    <source>
        <dbReference type="Proteomes" id="UP001050691"/>
    </source>
</evidence>
<dbReference type="Pfam" id="PF13516">
    <property type="entry name" value="LRR_6"/>
    <property type="match status" value="2"/>
</dbReference>
<comment type="caution">
    <text evidence="6">The sequence shown here is derived from an EMBL/GenBank/DDBJ whole genome shotgun (WGS) entry which is preliminary data.</text>
</comment>
<evidence type="ECO:0000256" key="2">
    <source>
        <dbReference type="ARBA" id="ARBA00022614"/>
    </source>
</evidence>
<feature type="compositionally biased region" description="Low complexity" evidence="5">
    <location>
        <begin position="18"/>
        <end position="29"/>
    </location>
</feature>
<feature type="compositionally biased region" description="Polar residues" evidence="5">
    <location>
        <begin position="59"/>
        <end position="74"/>
    </location>
</feature>
<dbReference type="PANTHER" id="PTHR24113">
    <property type="entry name" value="RAN GTPASE-ACTIVATING PROTEIN 1"/>
    <property type="match status" value="1"/>
</dbReference>
<dbReference type="SMART" id="SM00368">
    <property type="entry name" value="LRR_RI"/>
    <property type="match status" value="8"/>
</dbReference>
<dbReference type="GO" id="GO:0005634">
    <property type="term" value="C:nucleus"/>
    <property type="evidence" value="ECO:0007669"/>
    <property type="project" value="TreeGrafter"/>
</dbReference>
<organism evidence="6 7">
    <name type="scientific">Clathrus columnatus</name>
    <dbReference type="NCBI Taxonomy" id="1419009"/>
    <lineage>
        <taxon>Eukaryota</taxon>
        <taxon>Fungi</taxon>
        <taxon>Dikarya</taxon>
        <taxon>Basidiomycota</taxon>
        <taxon>Agaricomycotina</taxon>
        <taxon>Agaricomycetes</taxon>
        <taxon>Phallomycetidae</taxon>
        <taxon>Phallales</taxon>
        <taxon>Clathraceae</taxon>
        <taxon>Clathrus</taxon>
    </lineage>
</organism>
<feature type="compositionally biased region" description="Low complexity" evidence="5">
    <location>
        <begin position="942"/>
        <end position="962"/>
    </location>
</feature>
<feature type="compositionally biased region" description="Low complexity" evidence="5">
    <location>
        <begin position="464"/>
        <end position="521"/>
    </location>
</feature>
<dbReference type="AlphaFoldDB" id="A0AAV5ADR3"/>
<feature type="region of interest" description="Disordered" evidence="5">
    <location>
        <begin position="862"/>
        <end position="883"/>
    </location>
</feature>
<feature type="coiled-coil region" evidence="4">
    <location>
        <begin position="1020"/>
        <end position="1047"/>
    </location>
</feature>
<feature type="compositionally biased region" description="Polar residues" evidence="5">
    <location>
        <begin position="522"/>
        <end position="540"/>
    </location>
</feature>
<feature type="region of interest" description="Disordered" evidence="5">
    <location>
        <begin position="290"/>
        <end position="315"/>
    </location>
</feature>
<dbReference type="GO" id="GO:0005829">
    <property type="term" value="C:cytosol"/>
    <property type="evidence" value="ECO:0007669"/>
    <property type="project" value="TreeGrafter"/>
</dbReference>
<feature type="compositionally biased region" description="Basic and acidic residues" evidence="5">
    <location>
        <begin position="104"/>
        <end position="119"/>
    </location>
</feature>
<proteinExistence type="predicted"/>
<dbReference type="GO" id="GO:0005096">
    <property type="term" value="F:GTPase activator activity"/>
    <property type="evidence" value="ECO:0007669"/>
    <property type="project" value="UniProtKB-KW"/>
</dbReference>
<evidence type="ECO:0000256" key="4">
    <source>
        <dbReference type="SAM" id="Coils"/>
    </source>
</evidence>
<feature type="region of interest" description="Disordered" evidence="5">
    <location>
        <begin position="96"/>
        <end position="139"/>
    </location>
</feature>
<evidence type="ECO:0000256" key="3">
    <source>
        <dbReference type="ARBA" id="ARBA00022737"/>
    </source>
</evidence>
<feature type="compositionally biased region" description="Low complexity" evidence="5">
    <location>
        <begin position="380"/>
        <end position="397"/>
    </location>
</feature>
<feature type="region of interest" description="Disordered" evidence="5">
    <location>
        <begin position="1"/>
        <end position="77"/>
    </location>
</feature>
<evidence type="ECO:0000313" key="6">
    <source>
        <dbReference type="EMBL" id="GJJ12766.1"/>
    </source>
</evidence>
<dbReference type="InterPro" id="IPR032675">
    <property type="entry name" value="LRR_dom_sf"/>
</dbReference>
<dbReference type="Proteomes" id="UP001050691">
    <property type="component" value="Unassembled WGS sequence"/>
</dbReference>
<feature type="compositionally biased region" description="Polar residues" evidence="5">
    <location>
        <begin position="435"/>
        <end position="447"/>
    </location>
</feature>
<dbReference type="SUPFAM" id="SSF52047">
    <property type="entry name" value="RNI-like"/>
    <property type="match status" value="2"/>
</dbReference>
<dbReference type="GO" id="GO:0031267">
    <property type="term" value="F:small GTPase binding"/>
    <property type="evidence" value="ECO:0007669"/>
    <property type="project" value="TreeGrafter"/>
</dbReference>